<evidence type="ECO:0000256" key="7">
    <source>
        <dbReference type="ARBA" id="ARBA00022777"/>
    </source>
</evidence>
<comment type="catalytic activity">
    <reaction evidence="1">
        <text>ATP + protein L-histidine = ADP + protein N-phospho-L-histidine.</text>
        <dbReference type="EC" id="2.7.13.3"/>
    </reaction>
</comment>
<dbReference type="AlphaFoldDB" id="A0A5B0X285"/>
<dbReference type="PANTHER" id="PTHR45436:SF5">
    <property type="entry name" value="SENSOR HISTIDINE KINASE TRCS"/>
    <property type="match status" value="1"/>
</dbReference>
<feature type="domain" description="HAMP" evidence="12">
    <location>
        <begin position="437"/>
        <end position="492"/>
    </location>
</feature>
<comment type="subcellular location">
    <subcellularLocation>
        <location evidence="2">Membrane</location>
    </subcellularLocation>
</comment>
<dbReference type="GO" id="GO:0000155">
    <property type="term" value="F:phosphorelay sensor kinase activity"/>
    <property type="evidence" value="ECO:0007669"/>
    <property type="project" value="InterPro"/>
</dbReference>
<dbReference type="PANTHER" id="PTHR45436">
    <property type="entry name" value="SENSOR HISTIDINE KINASE YKOH"/>
    <property type="match status" value="1"/>
</dbReference>
<dbReference type="SMART" id="SM00388">
    <property type="entry name" value="HisKA"/>
    <property type="match status" value="1"/>
</dbReference>
<dbReference type="Gene3D" id="6.10.340.10">
    <property type="match status" value="1"/>
</dbReference>
<keyword evidence="4" id="KW-0597">Phosphoprotein</keyword>
<dbReference type="EMBL" id="VTUX01000003">
    <property type="protein sequence ID" value="KAA1192421.1"/>
    <property type="molecule type" value="Genomic_DNA"/>
</dbReference>
<gene>
    <name evidence="13" type="ORF">F0M18_07040</name>
</gene>
<accession>A0A5B0X285</accession>
<dbReference type="InterPro" id="IPR005467">
    <property type="entry name" value="His_kinase_dom"/>
</dbReference>
<dbReference type="CDD" id="cd00082">
    <property type="entry name" value="HisKA"/>
    <property type="match status" value="1"/>
</dbReference>
<keyword evidence="8 10" id="KW-1133">Transmembrane helix</keyword>
<dbReference type="Pfam" id="PF00512">
    <property type="entry name" value="HisKA"/>
    <property type="match status" value="1"/>
</dbReference>
<evidence type="ECO:0000256" key="6">
    <source>
        <dbReference type="ARBA" id="ARBA00022692"/>
    </source>
</evidence>
<evidence type="ECO:0000256" key="4">
    <source>
        <dbReference type="ARBA" id="ARBA00022553"/>
    </source>
</evidence>
<evidence type="ECO:0000259" key="12">
    <source>
        <dbReference type="PROSITE" id="PS50885"/>
    </source>
</evidence>
<sequence length="715" mass="77695">MERLNFSLRRQLIIVSLFLLTLPWAGCQFIRELEDALGNAQQQALRATAETVAAMAGERPGLIYVDPERMAATDAPAAPVYATPATQRVVVDGYAEEWEDVAQQAWTSSQQGSDLVVRTQAATQDDRLYLLLKVHDRQVVYDNPGLTRAPNGDRLLLRLWAGGERQDYVLTTAAPGRLQARKIGATAPGSDAAGIWGYWQDALHGYTLELELPLPLTGERLGFLVIDSDAANLAFNERGHASGDESSNFVDHNNALPAARSTAGNISPGQAGAPPWLIRTPPAAAMALSPFRAQTYSIQLLDNAGWVVADLPAPDAAAGKSDTFWLLRFIYRNILADDRLPYPDPAEQPGKLAPAEVDMALGGTATNLRYRDPSSSNRQLRVAAVPVRHGGQVIGAVITRQSSEQYLSLTDKAFSRLLGYSAIAIAVGSLGLLGYATLLSWRIRKLSRSAQAVIAADGSIRGSFPHSSAPDEIGDLSRRYAELLQRLREYNDYLRTLSRKLAHELRTPIAVIETSLENLEETTANPAQAGTYLNRARQGLHRLNSILGAMSEASRLEESLSQNPLVETDLVPLLRELAEAYGAVYHDHPVKVSLPEQGQARVLAAPELVVQLLDKLMDNAASFSPQGEPLILSLDRVEERWHISVSNSGPLLPADVHSTLFEPMVSQRPADDPQLHLGLGLHIARLISEYLDAEISAANTSTPPGVRITVSLPVL</sequence>
<evidence type="ECO:0000259" key="11">
    <source>
        <dbReference type="PROSITE" id="PS50109"/>
    </source>
</evidence>
<evidence type="ECO:0000256" key="9">
    <source>
        <dbReference type="ARBA" id="ARBA00023012"/>
    </source>
</evidence>
<evidence type="ECO:0000256" key="3">
    <source>
        <dbReference type="ARBA" id="ARBA00012438"/>
    </source>
</evidence>
<proteinExistence type="predicted"/>
<name>A0A5B0X285_9GAMM</name>
<evidence type="ECO:0000256" key="1">
    <source>
        <dbReference type="ARBA" id="ARBA00000085"/>
    </source>
</evidence>
<dbReference type="InterPro" id="IPR036097">
    <property type="entry name" value="HisK_dim/P_sf"/>
</dbReference>
<dbReference type="SUPFAM" id="SSF47384">
    <property type="entry name" value="Homodimeric domain of signal transducing histidine kinase"/>
    <property type="match status" value="1"/>
</dbReference>
<dbReference type="InterPro" id="IPR050428">
    <property type="entry name" value="TCS_sensor_his_kinase"/>
</dbReference>
<dbReference type="InterPro" id="IPR003594">
    <property type="entry name" value="HATPase_dom"/>
</dbReference>
<organism evidence="13 14">
    <name type="scientific">Pseudohalioglobus sediminis</name>
    <dbReference type="NCBI Taxonomy" id="2606449"/>
    <lineage>
        <taxon>Bacteria</taxon>
        <taxon>Pseudomonadati</taxon>
        <taxon>Pseudomonadota</taxon>
        <taxon>Gammaproteobacteria</taxon>
        <taxon>Cellvibrionales</taxon>
        <taxon>Halieaceae</taxon>
        <taxon>Pseudohalioglobus</taxon>
    </lineage>
</organism>
<dbReference type="PROSITE" id="PS50109">
    <property type="entry name" value="HIS_KIN"/>
    <property type="match status" value="1"/>
</dbReference>
<dbReference type="Gene3D" id="2.60.40.1190">
    <property type="match status" value="1"/>
</dbReference>
<evidence type="ECO:0000313" key="13">
    <source>
        <dbReference type="EMBL" id="KAA1192421.1"/>
    </source>
</evidence>
<comment type="caution">
    <text evidence="13">The sequence shown here is derived from an EMBL/GenBank/DDBJ whole genome shotgun (WGS) entry which is preliminary data.</text>
</comment>
<protein>
    <recommendedName>
        <fullName evidence="3">histidine kinase</fullName>
        <ecNumber evidence="3">2.7.13.3</ecNumber>
    </recommendedName>
</protein>
<dbReference type="Gene3D" id="1.10.287.130">
    <property type="match status" value="1"/>
</dbReference>
<dbReference type="SMART" id="SM00387">
    <property type="entry name" value="HATPase_c"/>
    <property type="match status" value="1"/>
</dbReference>
<feature type="domain" description="Histidine kinase" evidence="11">
    <location>
        <begin position="500"/>
        <end position="715"/>
    </location>
</feature>
<dbReference type="InterPro" id="IPR003661">
    <property type="entry name" value="HisK_dim/P_dom"/>
</dbReference>
<keyword evidence="10" id="KW-0472">Membrane</keyword>
<evidence type="ECO:0000256" key="5">
    <source>
        <dbReference type="ARBA" id="ARBA00022679"/>
    </source>
</evidence>
<keyword evidence="9" id="KW-0902">Two-component regulatory system</keyword>
<dbReference type="Pfam" id="PF02518">
    <property type="entry name" value="HATPase_c"/>
    <property type="match status" value="1"/>
</dbReference>
<feature type="transmembrane region" description="Helical" evidence="10">
    <location>
        <begin position="417"/>
        <end position="438"/>
    </location>
</feature>
<dbReference type="EC" id="2.7.13.3" evidence="3"/>
<reference evidence="13 14" key="1">
    <citation type="submission" date="2019-09" db="EMBL/GenBank/DDBJ databases">
        <authorList>
            <person name="Chen X.-Y."/>
        </authorList>
    </citation>
    <scope>NUCLEOTIDE SEQUENCE [LARGE SCALE GENOMIC DNA]</scope>
    <source>
        <strain evidence="13 14">NY5</strain>
    </source>
</reference>
<dbReference type="SUPFAM" id="SSF55874">
    <property type="entry name" value="ATPase domain of HSP90 chaperone/DNA topoisomerase II/histidine kinase"/>
    <property type="match status" value="1"/>
</dbReference>
<evidence type="ECO:0000256" key="10">
    <source>
        <dbReference type="SAM" id="Phobius"/>
    </source>
</evidence>
<dbReference type="SUPFAM" id="SSF49344">
    <property type="entry name" value="CBD9-like"/>
    <property type="match status" value="1"/>
</dbReference>
<keyword evidence="7" id="KW-0418">Kinase</keyword>
<dbReference type="InterPro" id="IPR036890">
    <property type="entry name" value="HATPase_C_sf"/>
</dbReference>
<dbReference type="GO" id="GO:0016020">
    <property type="term" value="C:membrane"/>
    <property type="evidence" value="ECO:0007669"/>
    <property type="project" value="UniProtKB-SubCell"/>
</dbReference>
<evidence type="ECO:0000313" key="14">
    <source>
        <dbReference type="Proteomes" id="UP000323708"/>
    </source>
</evidence>
<evidence type="ECO:0000256" key="2">
    <source>
        <dbReference type="ARBA" id="ARBA00004370"/>
    </source>
</evidence>
<dbReference type="PROSITE" id="PS50885">
    <property type="entry name" value="HAMP"/>
    <property type="match status" value="1"/>
</dbReference>
<keyword evidence="6 10" id="KW-0812">Transmembrane</keyword>
<keyword evidence="14" id="KW-1185">Reference proteome</keyword>
<keyword evidence="5" id="KW-0808">Transferase</keyword>
<dbReference type="Gene3D" id="3.30.565.10">
    <property type="entry name" value="Histidine kinase-like ATPase, C-terminal domain"/>
    <property type="match status" value="1"/>
</dbReference>
<dbReference type="Proteomes" id="UP000323708">
    <property type="component" value="Unassembled WGS sequence"/>
</dbReference>
<evidence type="ECO:0000256" key="8">
    <source>
        <dbReference type="ARBA" id="ARBA00022989"/>
    </source>
</evidence>
<dbReference type="InterPro" id="IPR003660">
    <property type="entry name" value="HAMP_dom"/>
</dbReference>
<dbReference type="RefSeq" id="WP_149610713.1">
    <property type="nucleotide sequence ID" value="NZ_VTUX01000003.1"/>
</dbReference>